<feature type="transmembrane region" description="Helical" evidence="8">
    <location>
        <begin position="159"/>
        <end position="187"/>
    </location>
</feature>
<evidence type="ECO:0000256" key="4">
    <source>
        <dbReference type="ARBA" id="ARBA00022679"/>
    </source>
</evidence>
<dbReference type="GO" id="GO:0016763">
    <property type="term" value="F:pentosyltransferase activity"/>
    <property type="evidence" value="ECO:0007669"/>
    <property type="project" value="TreeGrafter"/>
</dbReference>
<evidence type="ECO:0000313" key="10">
    <source>
        <dbReference type="EMBL" id="SFL27625.1"/>
    </source>
</evidence>
<evidence type="ECO:0000256" key="1">
    <source>
        <dbReference type="ARBA" id="ARBA00004651"/>
    </source>
</evidence>
<keyword evidence="5 8" id="KW-0812">Transmembrane</keyword>
<feature type="domain" description="Glycosyltransferase RgtA/B/C/D-like" evidence="9">
    <location>
        <begin position="55"/>
        <end position="216"/>
    </location>
</feature>
<sequence length="484" mass="53223">MARPDTVEFWRPLLIAVGLVTAARVLLLWISPTDLYVDESQYWVWGQNLDFGYYSKPPMIGWVLRAFDELAIHRSAFTVRLPAPLFHGVTALLLAVWARSLLPQHRYAGLLVALAYLSLPIVTVGSFLISTDTIMVPFLVGALLLYWKLCEGGKFWHALLGGGLLGLAFMSKYAAIYFLPGAVIAYALYPAMRPKGRHLVTFLAGFLLAAGPNILWNIANDLTTVSHTMDNVGWIKEESKGPSLNFASLAEFAASQFAVFGPVFMVFWLRALRAPAPSRRRALLWFSIPVWFIVLTQALLSRAYANWAFAAIPPATIVAILWALERGATRWLRIGFGINVALALIISFLVAAPMAIKAGDGQPFAKRYVNIDGVSHDAFALAHENDLTTVVAHNRGILADLFFTGADGDLALYARPQSGAPSHYYAQKKALPADFEGTVLYVGFFEKLSCDGTEIQPIANLQQDVGTWSSAELPAYIVDAECLR</sequence>
<gene>
    <name evidence="10" type="ORF">SAMN04488036_10859</name>
</gene>
<dbReference type="InterPro" id="IPR050297">
    <property type="entry name" value="LipidA_mod_glycosyltrf_83"/>
</dbReference>
<dbReference type="OrthoDB" id="9811222at2"/>
<proteinExistence type="predicted"/>
<dbReference type="RefSeq" id="WP_093325317.1">
    <property type="nucleotide sequence ID" value="NZ_FOSZ01000008.1"/>
</dbReference>
<keyword evidence="11" id="KW-1185">Reference proteome</keyword>
<dbReference type="AlphaFoldDB" id="A0A1I4GC66"/>
<dbReference type="Proteomes" id="UP000198851">
    <property type="component" value="Unassembled WGS sequence"/>
</dbReference>
<keyword evidence="4 10" id="KW-0808">Transferase</keyword>
<evidence type="ECO:0000256" key="3">
    <source>
        <dbReference type="ARBA" id="ARBA00022676"/>
    </source>
</evidence>
<accession>A0A1I4GC66</accession>
<dbReference type="PANTHER" id="PTHR33908">
    <property type="entry name" value="MANNOSYLTRANSFERASE YKCB-RELATED"/>
    <property type="match status" value="1"/>
</dbReference>
<evidence type="ECO:0000256" key="6">
    <source>
        <dbReference type="ARBA" id="ARBA00022989"/>
    </source>
</evidence>
<evidence type="ECO:0000256" key="2">
    <source>
        <dbReference type="ARBA" id="ARBA00022475"/>
    </source>
</evidence>
<dbReference type="InterPro" id="IPR038731">
    <property type="entry name" value="RgtA/B/C-like"/>
</dbReference>
<feature type="transmembrane region" description="Helical" evidence="8">
    <location>
        <begin position="12"/>
        <end position="30"/>
    </location>
</feature>
<feature type="transmembrane region" description="Helical" evidence="8">
    <location>
        <begin position="114"/>
        <end position="147"/>
    </location>
</feature>
<dbReference type="Pfam" id="PF13231">
    <property type="entry name" value="PMT_2"/>
    <property type="match status" value="1"/>
</dbReference>
<keyword evidence="6 8" id="KW-1133">Transmembrane helix</keyword>
<evidence type="ECO:0000259" key="9">
    <source>
        <dbReference type="Pfam" id="PF13231"/>
    </source>
</evidence>
<evidence type="ECO:0000256" key="8">
    <source>
        <dbReference type="SAM" id="Phobius"/>
    </source>
</evidence>
<evidence type="ECO:0000256" key="7">
    <source>
        <dbReference type="ARBA" id="ARBA00023136"/>
    </source>
</evidence>
<keyword evidence="3 10" id="KW-0328">Glycosyltransferase</keyword>
<evidence type="ECO:0000313" key="11">
    <source>
        <dbReference type="Proteomes" id="UP000198851"/>
    </source>
</evidence>
<reference evidence="11" key="1">
    <citation type="submission" date="2016-10" db="EMBL/GenBank/DDBJ databases">
        <authorList>
            <person name="Varghese N."/>
            <person name="Submissions S."/>
        </authorList>
    </citation>
    <scope>NUCLEOTIDE SEQUENCE [LARGE SCALE GENOMIC DNA]</scope>
    <source>
        <strain evidence="11">DSM 28453</strain>
    </source>
</reference>
<dbReference type="PANTHER" id="PTHR33908:SF11">
    <property type="entry name" value="MEMBRANE PROTEIN"/>
    <property type="match status" value="1"/>
</dbReference>
<feature type="transmembrane region" description="Helical" evidence="8">
    <location>
        <begin position="85"/>
        <end position="102"/>
    </location>
</feature>
<keyword evidence="7 8" id="KW-0472">Membrane</keyword>
<comment type="subcellular location">
    <subcellularLocation>
        <location evidence="1">Cell membrane</location>
        <topology evidence="1">Multi-pass membrane protein</topology>
    </subcellularLocation>
</comment>
<dbReference type="STRING" id="1280847.SAMN04488036_10859"/>
<organism evidence="10 11">
    <name type="scientific">Shimia haliotis</name>
    <dbReference type="NCBI Taxonomy" id="1280847"/>
    <lineage>
        <taxon>Bacteria</taxon>
        <taxon>Pseudomonadati</taxon>
        <taxon>Pseudomonadota</taxon>
        <taxon>Alphaproteobacteria</taxon>
        <taxon>Rhodobacterales</taxon>
        <taxon>Roseobacteraceae</taxon>
    </lineage>
</organism>
<dbReference type="GO" id="GO:0005886">
    <property type="term" value="C:plasma membrane"/>
    <property type="evidence" value="ECO:0007669"/>
    <property type="project" value="UniProtKB-SubCell"/>
</dbReference>
<keyword evidence="2" id="KW-1003">Cell membrane</keyword>
<dbReference type="GO" id="GO:0009103">
    <property type="term" value="P:lipopolysaccharide biosynthetic process"/>
    <property type="evidence" value="ECO:0007669"/>
    <property type="project" value="UniProtKB-ARBA"/>
</dbReference>
<name>A0A1I4GC66_9RHOB</name>
<feature type="transmembrane region" description="Helical" evidence="8">
    <location>
        <begin position="282"/>
        <end position="300"/>
    </location>
</feature>
<feature type="transmembrane region" description="Helical" evidence="8">
    <location>
        <begin position="199"/>
        <end position="219"/>
    </location>
</feature>
<protein>
    <submittedName>
        <fullName evidence="10">Dolichyl-phosphate-mannose-protein mannosyltransferase</fullName>
    </submittedName>
</protein>
<feature type="transmembrane region" description="Helical" evidence="8">
    <location>
        <begin position="336"/>
        <end position="356"/>
    </location>
</feature>
<feature type="transmembrane region" description="Helical" evidence="8">
    <location>
        <begin position="306"/>
        <end position="324"/>
    </location>
</feature>
<feature type="transmembrane region" description="Helical" evidence="8">
    <location>
        <begin position="252"/>
        <end position="270"/>
    </location>
</feature>
<dbReference type="EMBL" id="FOSZ01000008">
    <property type="protein sequence ID" value="SFL27625.1"/>
    <property type="molecule type" value="Genomic_DNA"/>
</dbReference>
<evidence type="ECO:0000256" key="5">
    <source>
        <dbReference type="ARBA" id="ARBA00022692"/>
    </source>
</evidence>